<feature type="transmembrane region" description="Helical" evidence="1">
    <location>
        <begin position="25"/>
        <end position="42"/>
    </location>
</feature>
<evidence type="ECO:0000313" key="4">
    <source>
        <dbReference type="Proteomes" id="UP000759537"/>
    </source>
</evidence>
<dbReference type="AlphaFoldDB" id="A0A9P5N391"/>
<dbReference type="OrthoDB" id="3219854at2759"/>
<feature type="non-terminal residue" evidence="3">
    <location>
        <position position="219"/>
    </location>
</feature>
<feature type="transmembrane region" description="Helical" evidence="1">
    <location>
        <begin position="165"/>
        <end position="185"/>
    </location>
</feature>
<protein>
    <recommendedName>
        <fullName evidence="2">DUF6535 domain-containing protein</fullName>
    </recommendedName>
</protein>
<organism evidence="3 4">
    <name type="scientific">Russula ochroleuca</name>
    <dbReference type="NCBI Taxonomy" id="152965"/>
    <lineage>
        <taxon>Eukaryota</taxon>
        <taxon>Fungi</taxon>
        <taxon>Dikarya</taxon>
        <taxon>Basidiomycota</taxon>
        <taxon>Agaricomycotina</taxon>
        <taxon>Agaricomycetes</taxon>
        <taxon>Russulales</taxon>
        <taxon>Russulaceae</taxon>
        <taxon>Russula</taxon>
    </lineage>
</organism>
<evidence type="ECO:0000259" key="2">
    <source>
        <dbReference type="Pfam" id="PF20153"/>
    </source>
</evidence>
<reference evidence="3" key="1">
    <citation type="submission" date="2019-10" db="EMBL/GenBank/DDBJ databases">
        <authorList>
            <consortium name="DOE Joint Genome Institute"/>
            <person name="Kuo A."/>
            <person name="Miyauchi S."/>
            <person name="Kiss E."/>
            <person name="Drula E."/>
            <person name="Kohler A."/>
            <person name="Sanchez-Garcia M."/>
            <person name="Andreopoulos B."/>
            <person name="Barry K.W."/>
            <person name="Bonito G."/>
            <person name="Buee M."/>
            <person name="Carver A."/>
            <person name="Chen C."/>
            <person name="Cichocki N."/>
            <person name="Clum A."/>
            <person name="Culley D."/>
            <person name="Crous P.W."/>
            <person name="Fauchery L."/>
            <person name="Girlanda M."/>
            <person name="Hayes R."/>
            <person name="Keri Z."/>
            <person name="LaButti K."/>
            <person name="Lipzen A."/>
            <person name="Lombard V."/>
            <person name="Magnuson J."/>
            <person name="Maillard F."/>
            <person name="Morin E."/>
            <person name="Murat C."/>
            <person name="Nolan M."/>
            <person name="Ohm R."/>
            <person name="Pangilinan J."/>
            <person name="Pereira M."/>
            <person name="Perotto S."/>
            <person name="Peter M."/>
            <person name="Riley R."/>
            <person name="Sitrit Y."/>
            <person name="Stielow B."/>
            <person name="Szollosi G."/>
            <person name="Zifcakova L."/>
            <person name="Stursova M."/>
            <person name="Spatafora J.W."/>
            <person name="Tedersoo L."/>
            <person name="Vaario L.-M."/>
            <person name="Yamada A."/>
            <person name="Yan M."/>
            <person name="Wang P."/>
            <person name="Xu J."/>
            <person name="Bruns T."/>
            <person name="Baldrian P."/>
            <person name="Vilgalys R."/>
            <person name="Henrissat B."/>
            <person name="Grigoriev I.V."/>
            <person name="Hibbett D."/>
            <person name="Nagy L.G."/>
            <person name="Martin F.M."/>
        </authorList>
    </citation>
    <scope>NUCLEOTIDE SEQUENCE</scope>
    <source>
        <strain evidence="3">Prilba</strain>
    </source>
</reference>
<feature type="transmembrane region" description="Helical" evidence="1">
    <location>
        <begin position="101"/>
        <end position="120"/>
    </location>
</feature>
<dbReference type="InterPro" id="IPR045338">
    <property type="entry name" value="DUF6535"/>
</dbReference>
<feature type="transmembrane region" description="Helical" evidence="1">
    <location>
        <begin position="191"/>
        <end position="210"/>
    </location>
</feature>
<keyword evidence="1" id="KW-0812">Transmembrane</keyword>
<sequence>WSVYLSEADRQGRALAENRKGDTQGILIFTGLFAATVATFIIESYKQLFSDSGATAVLLLNQISQQLSSLSAITTSQGSSSPPTYNGSSFRPTPSAIRTNILYFLSLTLSLICALAATLMQQWARRYLKQAQAQTTLYKRARTREHLFLGMQALRLSQAVEAVPALLHVAAFLFFASLVEFLLSIDSTVGRVIFGVMCFFGSIYVLLTFLPNSGSTLHI</sequence>
<accession>A0A9P5N391</accession>
<proteinExistence type="predicted"/>
<evidence type="ECO:0000256" key="1">
    <source>
        <dbReference type="SAM" id="Phobius"/>
    </source>
</evidence>
<dbReference type="Proteomes" id="UP000759537">
    <property type="component" value="Unassembled WGS sequence"/>
</dbReference>
<dbReference type="EMBL" id="WHVB01000003">
    <property type="protein sequence ID" value="KAF8485119.1"/>
    <property type="molecule type" value="Genomic_DNA"/>
</dbReference>
<evidence type="ECO:0000313" key="3">
    <source>
        <dbReference type="EMBL" id="KAF8485119.1"/>
    </source>
</evidence>
<name>A0A9P5N391_9AGAM</name>
<feature type="domain" description="DUF6535" evidence="2">
    <location>
        <begin position="1"/>
        <end position="183"/>
    </location>
</feature>
<keyword evidence="1" id="KW-0472">Membrane</keyword>
<comment type="caution">
    <text evidence="3">The sequence shown here is derived from an EMBL/GenBank/DDBJ whole genome shotgun (WGS) entry which is preliminary data.</text>
</comment>
<keyword evidence="1" id="KW-1133">Transmembrane helix</keyword>
<gene>
    <name evidence="3" type="ORF">DFH94DRAFT_623338</name>
</gene>
<dbReference type="Pfam" id="PF20153">
    <property type="entry name" value="DUF6535"/>
    <property type="match status" value="1"/>
</dbReference>
<keyword evidence="4" id="KW-1185">Reference proteome</keyword>
<reference evidence="3" key="2">
    <citation type="journal article" date="2020" name="Nat. Commun.">
        <title>Large-scale genome sequencing of mycorrhizal fungi provides insights into the early evolution of symbiotic traits.</title>
        <authorList>
            <person name="Miyauchi S."/>
            <person name="Kiss E."/>
            <person name="Kuo A."/>
            <person name="Drula E."/>
            <person name="Kohler A."/>
            <person name="Sanchez-Garcia M."/>
            <person name="Morin E."/>
            <person name="Andreopoulos B."/>
            <person name="Barry K.W."/>
            <person name="Bonito G."/>
            <person name="Buee M."/>
            <person name="Carver A."/>
            <person name="Chen C."/>
            <person name="Cichocki N."/>
            <person name="Clum A."/>
            <person name="Culley D."/>
            <person name="Crous P.W."/>
            <person name="Fauchery L."/>
            <person name="Girlanda M."/>
            <person name="Hayes R.D."/>
            <person name="Keri Z."/>
            <person name="LaButti K."/>
            <person name="Lipzen A."/>
            <person name="Lombard V."/>
            <person name="Magnuson J."/>
            <person name="Maillard F."/>
            <person name="Murat C."/>
            <person name="Nolan M."/>
            <person name="Ohm R.A."/>
            <person name="Pangilinan J."/>
            <person name="Pereira M.F."/>
            <person name="Perotto S."/>
            <person name="Peter M."/>
            <person name="Pfister S."/>
            <person name="Riley R."/>
            <person name="Sitrit Y."/>
            <person name="Stielow J.B."/>
            <person name="Szollosi G."/>
            <person name="Zifcakova L."/>
            <person name="Stursova M."/>
            <person name="Spatafora J.W."/>
            <person name="Tedersoo L."/>
            <person name="Vaario L.M."/>
            <person name="Yamada A."/>
            <person name="Yan M."/>
            <person name="Wang P."/>
            <person name="Xu J."/>
            <person name="Bruns T."/>
            <person name="Baldrian P."/>
            <person name="Vilgalys R."/>
            <person name="Dunand C."/>
            <person name="Henrissat B."/>
            <person name="Grigoriev I.V."/>
            <person name="Hibbett D."/>
            <person name="Nagy L.G."/>
            <person name="Martin F.M."/>
        </authorList>
    </citation>
    <scope>NUCLEOTIDE SEQUENCE</scope>
    <source>
        <strain evidence="3">Prilba</strain>
    </source>
</reference>